<feature type="non-terminal residue" evidence="1">
    <location>
        <position position="238"/>
    </location>
</feature>
<dbReference type="AlphaFoldDB" id="A0A1C7MPJ7"/>
<keyword evidence="2" id="KW-1185">Reference proteome</keyword>
<organism evidence="1 2">
    <name type="scientific">Grifola frondosa</name>
    <name type="common">Maitake</name>
    <name type="synonym">Polyporus frondosus</name>
    <dbReference type="NCBI Taxonomy" id="5627"/>
    <lineage>
        <taxon>Eukaryota</taxon>
        <taxon>Fungi</taxon>
        <taxon>Dikarya</taxon>
        <taxon>Basidiomycota</taxon>
        <taxon>Agaricomycotina</taxon>
        <taxon>Agaricomycetes</taxon>
        <taxon>Polyporales</taxon>
        <taxon>Grifolaceae</taxon>
        <taxon>Grifola</taxon>
    </lineage>
</organism>
<dbReference type="OrthoDB" id="2799361at2759"/>
<evidence type="ECO:0000313" key="1">
    <source>
        <dbReference type="EMBL" id="OBZ78336.1"/>
    </source>
</evidence>
<sequence length="238" mass="27671">MTEFVVPNDLCSSITEFKHIEAVKDPWWHSNKYKAMGQILLRNQHHAKLATSHIDFADRGMFAWPCLLEEYLKLQTKLPCTAVALENYIKQPRLKELICRFLYDQLNLNSALPELEFFFSAASTYYAPNDPSGIGWMHHEHLHVMPIFHGIVYPCALVHWFKCIAEKPNKDTGMYIESKHGAPILSVLHLNTIVHVTHLIDVYEIQTVPHNLTEHHALDAYKHFYVNRFADHHMFNGQ</sequence>
<protein>
    <submittedName>
        <fullName evidence="1">Uncharacterized protein</fullName>
    </submittedName>
</protein>
<proteinExistence type="predicted"/>
<reference evidence="1 2" key="1">
    <citation type="submission" date="2016-03" db="EMBL/GenBank/DDBJ databases">
        <title>Whole genome sequencing of Grifola frondosa 9006-11.</title>
        <authorList>
            <person name="Min B."/>
            <person name="Park H."/>
            <person name="Kim J.-G."/>
            <person name="Cho H."/>
            <person name="Oh Y.-L."/>
            <person name="Kong W.-S."/>
            <person name="Choi I.-G."/>
        </authorList>
    </citation>
    <scope>NUCLEOTIDE SEQUENCE [LARGE SCALE GENOMIC DNA]</scope>
    <source>
        <strain evidence="1 2">9006-11</strain>
    </source>
</reference>
<dbReference type="Proteomes" id="UP000092993">
    <property type="component" value="Unassembled WGS sequence"/>
</dbReference>
<name>A0A1C7MPJ7_GRIFR</name>
<dbReference type="EMBL" id="LUGG01000002">
    <property type="protein sequence ID" value="OBZ78336.1"/>
    <property type="molecule type" value="Genomic_DNA"/>
</dbReference>
<evidence type="ECO:0000313" key="2">
    <source>
        <dbReference type="Proteomes" id="UP000092993"/>
    </source>
</evidence>
<accession>A0A1C7MPJ7</accession>
<gene>
    <name evidence="1" type="ORF">A0H81_02888</name>
</gene>
<comment type="caution">
    <text evidence="1">The sequence shown here is derived from an EMBL/GenBank/DDBJ whole genome shotgun (WGS) entry which is preliminary data.</text>
</comment>